<organism evidence="6 7">
    <name type="scientific">Cladophialophora immunda</name>
    <dbReference type="NCBI Taxonomy" id="569365"/>
    <lineage>
        <taxon>Eukaryota</taxon>
        <taxon>Fungi</taxon>
        <taxon>Dikarya</taxon>
        <taxon>Ascomycota</taxon>
        <taxon>Pezizomycotina</taxon>
        <taxon>Eurotiomycetes</taxon>
        <taxon>Chaetothyriomycetidae</taxon>
        <taxon>Chaetothyriales</taxon>
        <taxon>Herpotrichiellaceae</taxon>
        <taxon>Cladophialophora</taxon>
    </lineage>
</organism>
<dbReference type="VEuPathDB" id="FungiDB:PV07_08842"/>
<dbReference type="InterPro" id="IPR016039">
    <property type="entry name" value="Thiolase-like"/>
</dbReference>
<evidence type="ECO:0000313" key="7">
    <source>
        <dbReference type="Proteomes" id="UP000054466"/>
    </source>
</evidence>
<feature type="region of interest" description="Disordered" evidence="4">
    <location>
        <begin position="491"/>
        <end position="518"/>
    </location>
</feature>
<dbReference type="Gene3D" id="3.40.47.10">
    <property type="match status" value="1"/>
</dbReference>
<dbReference type="GO" id="GO:0016746">
    <property type="term" value="F:acyltransferase activity"/>
    <property type="evidence" value="ECO:0007669"/>
    <property type="project" value="UniProtKB-KW"/>
</dbReference>
<keyword evidence="7" id="KW-1185">Reference proteome</keyword>
<evidence type="ECO:0000256" key="3">
    <source>
        <dbReference type="ARBA" id="ARBA00023315"/>
    </source>
</evidence>
<dbReference type="EMBL" id="KN847044">
    <property type="protein sequence ID" value="KIW25681.1"/>
    <property type="molecule type" value="Genomic_DNA"/>
</dbReference>
<dbReference type="RefSeq" id="XP_016245897.1">
    <property type="nucleotide sequence ID" value="XM_016396041.1"/>
</dbReference>
<sequence>MATPVVVGVADVVNRSLAPRDAREPLQLMVEAVQNAMSDTGLSPSSAQKLQSSITSVYTVRCWTWPYADLPELLAQRLGVTPLHKRASTQGGHNPAMLFDEAARAISRGESKVAVLAGGEALASLQAWTKVNKGSPPPWTPVEQEVGAVFSPTTRDLEEGLGSIHSIGRPIQIYPLYENGFRAHRGQSLPDNNRESAQLYASFARVAAQNPRAWTYGRPAESADTIGKVTRKNRMICMPYPLLMNAYNTVNCAAACLLTSTDYAQELGIPSSKWIFPLGGAGTRDSLDFWERPNFHSSPSISHTLDAVLRVSGLTKDEIDLYDIYSCFPIVPKLACHHLGLSILEPAKPITLLGGLTFFGGAGNNYSMHALTEMVRQLRHLHGPSRKGLILANGGFMTYQYALCLSNEPGSRQYPKQNPLPEVWPEDTAVPLDPEPQGEATIETYTVEFGRDGAPVVGHIVGRTKSGGRRFLANHADVATLQQLASASEEQIGKSGTVRQHPGVRGKNLFSFTKENKL</sequence>
<evidence type="ECO:0000313" key="6">
    <source>
        <dbReference type="EMBL" id="KIW25681.1"/>
    </source>
</evidence>
<dbReference type="PANTHER" id="PTHR18919:SF139">
    <property type="entry name" value="THIOLASE-LIKE PROTEIN TYPE 1 ADDITIONAL C-TERMINAL DOMAIN-CONTAINING PROTEIN"/>
    <property type="match status" value="1"/>
</dbReference>
<feature type="domain" description="Thiolase-like protein type 1 additional C-terminal" evidence="5">
    <location>
        <begin position="419"/>
        <end position="500"/>
    </location>
</feature>
<dbReference type="PANTHER" id="PTHR18919">
    <property type="entry name" value="ACETYL-COA C-ACYLTRANSFERASE"/>
    <property type="match status" value="1"/>
</dbReference>
<evidence type="ECO:0000259" key="5">
    <source>
        <dbReference type="Pfam" id="PF18313"/>
    </source>
</evidence>
<keyword evidence="2" id="KW-0808">Transferase</keyword>
<gene>
    <name evidence="6" type="ORF">PV07_08842</name>
</gene>
<dbReference type="Gene3D" id="2.40.50.840">
    <property type="match status" value="1"/>
</dbReference>
<reference evidence="6 7" key="1">
    <citation type="submission" date="2015-01" db="EMBL/GenBank/DDBJ databases">
        <title>The Genome Sequence of Cladophialophora immunda CBS83496.</title>
        <authorList>
            <consortium name="The Broad Institute Genomics Platform"/>
            <person name="Cuomo C."/>
            <person name="de Hoog S."/>
            <person name="Gorbushina A."/>
            <person name="Stielow B."/>
            <person name="Teixiera M."/>
            <person name="Abouelleil A."/>
            <person name="Chapman S.B."/>
            <person name="Priest M."/>
            <person name="Young S.K."/>
            <person name="Wortman J."/>
            <person name="Nusbaum C."/>
            <person name="Birren B."/>
        </authorList>
    </citation>
    <scope>NUCLEOTIDE SEQUENCE [LARGE SCALE GENOMIC DNA]</scope>
    <source>
        <strain evidence="6 7">CBS 83496</strain>
    </source>
</reference>
<dbReference type="HOGENOM" id="CLU_026848_0_0_1"/>
<dbReference type="GeneID" id="27348036"/>
<dbReference type="AlphaFoldDB" id="A0A0D1ZD50"/>
<dbReference type="Pfam" id="PF18313">
    <property type="entry name" value="TLP1_add_C"/>
    <property type="match status" value="1"/>
</dbReference>
<dbReference type="InterPro" id="IPR040771">
    <property type="entry name" value="TLP1_add_C"/>
</dbReference>
<proteinExistence type="inferred from homology"/>
<dbReference type="STRING" id="569365.A0A0D1ZD50"/>
<dbReference type="SUPFAM" id="SSF53901">
    <property type="entry name" value="Thiolase-like"/>
    <property type="match status" value="2"/>
</dbReference>
<evidence type="ECO:0000256" key="2">
    <source>
        <dbReference type="ARBA" id="ARBA00022679"/>
    </source>
</evidence>
<evidence type="ECO:0000256" key="1">
    <source>
        <dbReference type="ARBA" id="ARBA00010982"/>
    </source>
</evidence>
<evidence type="ECO:0000256" key="4">
    <source>
        <dbReference type="SAM" id="MobiDB-lite"/>
    </source>
</evidence>
<accession>A0A0D1ZD50</accession>
<comment type="similarity">
    <text evidence="1">Belongs to the thiolase-like superfamily. Thiolase family.</text>
</comment>
<protein>
    <recommendedName>
        <fullName evidence="5">Thiolase-like protein type 1 additional C-terminal domain-containing protein</fullName>
    </recommendedName>
</protein>
<name>A0A0D1ZD50_9EURO</name>
<keyword evidence="3" id="KW-0012">Acyltransferase</keyword>
<dbReference type="OrthoDB" id="435240at2759"/>
<dbReference type="Proteomes" id="UP000054466">
    <property type="component" value="Unassembled WGS sequence"/>
</dbReference>